<dbReference type="Gene3D" id="3.40.50.920">
    <property type="match status" value="1"/>
</dbReference>
<dbReference type="KEGG" id="elv:FNIIJ_019"/>
<dbReference type="CDD" id="cd07034">
    <property type="entry name" value="TPP_PYR_PFOR_IOR-alpha_like"/>
    <property type="match status" value="1"/>
</dbReference>
<evidence type="ECO:0000313" key="5">
    <source>
        <dbReference type="Proteomes" id="UP000027148"/>
    </source>
</evidence>
<evidence type="ECO:0000313" key="4">
    <source>
        <dbReference type="EMBL" id="AID37325.1"/>
    </source>
</evidence>
<dbReference type="Proteomes" id="UP000027148">
    <property type="component" value="Chromosome"/>
</dbReference>
<dbReference type="InterPro" id="IPR009014">
    <property type="entry name" value="Transketo_C/PFOR_II"/>
</dbReference>
<keyword evidence="5" id="KW-1185">Reference proteome</keyword>
<dbReference type="OrthoDB" id="9794954at2"/>
<dbReference type="EMBL" id="CP006873">
    <property type="protein sequence ID" value="AID37325.1"/>
    <property type="molecule type" value="Genomic_DNA"/>
</dbReference>
<dbReference type="Gene3D" id="3.40.920.10">
    <property type="entry name" value="Pyruvate-ferredoxin oxidoreductase, PFOR, domain III"/>
    <property type="match status" value="1"/>
</dbReference>
<organism evidence="4 5">
    <name type="scientific">Candidatus Walczuchella monophlebidarum</name>
    <dbReference type="NCBI Taxonomy" id="1415657"/>
    <lineage>
        <taxon>Bacteria</taxon>
        <taxon>Pseudomonadati</taxon>
        <taxon>Bacteroidota</taxon>
        <taxon>Flavobacteriia</taxon>
        <taxon>Flavobacteriales</taxon>
        <taxon>Candidatus Walczuchella</taxon>
    </lineage>
</organism>
<protein>
    <submittedName>
        <fullName evidence="4">2-oxoglutarate ferredoxin oxidoreductase subunit alpha</fullName>
    </submittedName>
</protein>
<dbReference type="FunFam" id="3.40.50.970:FF:000022">
    <property type="entry name" value="2-oxoglutarate ferredoxin oxidoreductase alpha subunit"/>
    <property type="match status" value="1"/>
</dbReference>
<dbReference type="GO" id="GO:0006979">
    <property type="term" value="P:response to oxidative stress"/>
    <property type="evidence" value="ECO:0007669"/>
    <property type="project" value="TreeGrafter"/>
</dbReference>
<dbReference type="Pfam" id="PF01558">
    <property type="entry name" value="POR"/>
    <property type="match status" value="1"/>
</dbReference>
<dbReference type="InterPro" id="IPR002869">
    <property type="entry name" value="Pyrv_flavodox_OxRed_cen"/>
</dbReference>
<dbReference type="HOGENOM" id="CLU_017038_1_0_10"/>
<dbReference type="SUPFAM" id="SSF52922">
    <property type="entry name" value="TK C-terminal domain-like"/>
    <property type="match status" value="1"/>
</dbReference>
<evidence type="ECO:0000259" key="3">
    <source>
        <dbReference type="Pfam" id="PF01855"/>
    </source>
</evidence>
<reference evidence="4 5" key="1">
    <citation type="journal article" date="2014" name="Genome Biol. Evol.">
        <title>Genome sequence of "Candidatus Walczuchella monophlebidarum" the flavobacterial endosymbiont of Llaveia axin axin (Hemiptera: Coccoidea: Monophlebidae).</title>
        <authorList>
            <person name="Rosas-Perez T."/>
            <person name="Rosenblueth M."/>
            <person name="Rincon-Rosales R."/>
            <person name="Mora J."/>
            <person name="Martinez-Romero E."/>
        </authorList>
    </citation>
    <scope>NUCLEOTIDE SEQUENCE [LARGE SCALE GENOMIC DNA]</scope>
    <source>
        <strain evidence="4">FNIIJ</strain>
    </source>
</reference>
<gene>
    <name evidence="4" type="primary">korA</name>
    <name evidence="4" type="ORF">FNIIJ_019</name>
</gene>
<dbReference type="InterPro" id="IPR029061">
    <property type="entry name" value="THDP-binding"/>
</dbReference>
<proteinExistence type="predicted"/>
<evidence type="ECO:0000256" key="1">
    <source>
        <dbReference type="ARBA" id="ARBA00023002"/>
    </source>
</evidence>
<dbReference type="RefSeq" id="WP_038436041.1">
    <property type="nucleotide sequence ID" value="NZ_CP006873.1"/>
</dbReference>
<dbReference type="SUPFAM" id="SSF52518">
    <property type="entry name" value="Thiamin diphosphate-binding fold (THDP-binding)"/>
    <property type="match status" value="1"/>
</dbReference>
<feature type="domain" description="Pyruvate/ketoisovalerate oxidoreductase catalytic" evidence="2">
    <location>
        <begin position="19"/>
        <end position="208"/>
    </location>
</feature>
<dbReference type="InterPro" id="IPR022367">
    <property type="entry name" value="2-oxoacid/accept_OxRdtase_asu"/>
</dbReference>
<dbReference type="NCBIfam" id="TIGR03710">
    <property type="entry name" value="OAFO_sf"/>
    <property type="match status" value="1"/>
</dbReference>
<keyword evidence="1" id="KW-0560">Oxidoreductase</keyword>
<accession>A0A068DNI7</accession>
<dbReference type="STRING" id="1415657.FNIIJ_019"/>
<name>A0A068DNI7_9FLAO</name>
<dbReference type="Pfam" id="PF01855">
    <property type="entry name" value="POR_N"/>
    <property type="match status" value="1"/>
</dbReference>
<dbReference type="InterPro" id="IPR050722">
    <property type="entry name" value="Pyruvate:ferred/Flavod_OxRd"/>
</dbReference>
<dbReference type="PANTHER" id="PTHR32154">
    <property type="entry name" value="PYRUVATE-FLAVODOXIN OXIDOREDUCTASE-RELATED"/>
    <property type="match status" value="1"/>
</dbReference>
<dbReference type="Gene3D" id="3.40.50.970">
    <property type="match status" value="1"/>
</dbReference>
<dbReference type="GO" id="GO:0016903">
    <property type="term" value="F:oxidoreductase activity, acting on the aldehyde or oxo group of donors"/>
    <property type="evidence" value="ECO:0007669"/>
    <property type="project" value="InterPro"/>
</dbReference>
<sequence>MIFKKILEQVTILFAGNSGDGIQFIGRQFTNTSAFLGNNLSTLSDFPAEIRAPRDTLAGISGFQIHFGSVEITSPGDFFDVLVVMNAAALKKNFPFLKKGGKIIANTMGFTSKSLQLAGYTPDVDPLKELYDYDVYPLDMIGHSHKLLQNFNISQKDKEVAKNMFALGFIYWLYSRPLGYTEYCLKQIFKKNTKLLQANLNVLRAGYNFGEISETERFIVKSSNRPSGIYRNVTGNQSITLGLATAAIQAGLNLFYAGYPITPASDLLNYFASYKNLGIKSFQAEDEISAITSAIGASYAGDLGVTGTSGPGMALKQEGLGLAFMLELPLVIINVQRGGPSTGLPTKTEQSDLLQAIYGCHGEVSIPVLAPSSPSRAFTVAFYAAKIAIEHMTPVILLSDGYLANGSELWRFPKTYQLDTICPPFLKNSKNYSPYQRDEIGVRRWVKPGLAGYEHRIGGLEKEDETGNISYDPKNHEKMVKLRQKKIDFIKKKWPKPRIDSGKKTGKLLILSWGSTYGIVRAAIKILLSEGKSVSHSHLEYIYPLPNGLDTILQNFKKVLIPELNNGQLIHIIRDQFLIDAIPFSKIQGIPFTIFEIVEKVREII</sequence>
<dbReference type="AlphaFoldDB" id="A0A068DNI7"/>
<feature type="domain" description="Pyruvate flavodoxin/ferredoxin oxidoreductase pyrimidine binding" evidence="3">
    <location>
        <begin position="246"/>
        <end position="466"/>
    </location>
</feature>
<dbReference type="InterPro" id="IPR019752">
    <property type="entry name" value="Pyrv/ketoisovalerate_OxRed_cat"/>
</dbReference>
<dbReference type="InterPro" id="IPR002880">
    <property type="entry name" value="Pyrv_Fd/Flavodoxin_OxRdtase_N"/>
</dbReference>
<dbReference type="SUPFAM" id="SSF53323">
    <property type="entry name" value="Pyruvate-ferredoxin oxidoreductase, PFOR, domain III"/>
    <property type="match status" value="1"/>
</dbReference>
<evidence type="ECO:0000259" key="2">
    <source>
        <dbReference type="Pfam" id="PF01558"/>
    </source>
</evidence>
<dbReference type="PANTHER" id="PTHR32154:SF20">
    <property type="entry name" value="2-OXOGLUTARATE OXIDOREDUCTASE SUBUNIT KORA"/>
    <property type="match status" value="1"/>
</dbReference>